<feature type="transmembrane region" description="Helical" evidence="4">
    <location>
        <begin position="103"/>
        <end position="120"/>
    </location>
</feature>
<dbReference type="Pfam" id="PF07690">
    <property type="entry name" value="MFS_1"/>
    <property type="match status" value="1"/>
</dbReference>
<feature type="domain" description="Major facilitator superfamily (MFS) profile" evidence="5">
    <location>
        <begin position="1"/>
        <end position="392"/>
    </location>
</feature>
<dbReference type="AlphaFoldDB" id="E3CZF8"/>
<evidence type="ECO:0000313" key="7">
    <source>
        <dbReference type="Proteomes" id="UP000005096"/>
    </source>
</evidence>
<feature type="transmembrane region" description="Helical" evidence="4">
    <location>
        <begin position="264"/>
        <end position="282"/>
    </location>
</feature>
<keyword evidence="2 4" id="KW-1133">Transmembrane helix</keyword>
<dbReference type="EMBL" id="CM001022">
    <property type="protein sequence ID" value="EFQ22850.1"/>
    <property type="molecule type" value="Genomic_DNA"/>
</dbReference>
<keyword evidence="3 4" id="KW-0472">Membrane</keyword>
<keyword evidence="7" id="KW-1185">Reference proteome</keyword>
<proteinExistence type="predicted"/>
<feature type="transmembrane region" description="Helical" evidence="4">
    <location>
        <begin position="200"/>
        <end position="223"/>
    </location>
</feature>
<feature type="transmembrane region" description="Helical" evidence="4">
    <location>
        <begin position="12"/>
        <end position="29"/>
    </location>
</feature>
<dbReference type="InterPro" id="IPR036259">
    <property type="entry name" value="MFS_trans_sf"/>
</dbReference>
<reference evidence="6 7" key="1">
    <citation type="journal article" date="2010" name="Stand. Genomic Sci.">
        <title>Non-contiguous finished genome sequence of Aminomonas paucivorans type strain (GLU-3).</title>
        <authorList>
            <person name="Pitluck S."/>
            <person name="Yasawong M."/>
            <person name="Held B."/>
            <person name="Lapidus A."/>
            <person name="Nolan M."/>
            <person name="Copeland A."/>
            <person name="Lucas S."/>
            <person name="Del Rio T.G."/>
            <person name="Tice H."/>
            <person name="Cheng J.F."/>
            <person name="Chertkov O."/>
            <person name="Goodwin L."/>
            <person name="Tapia R."/>
            <person name="Han C."/>
            <person name="Liolios K."/>
            <person name="Ivanova N."/>
            <person name="Mavromatis K."/>
            <person name="Ovchinnikova G."/>
            <person name="Pati A."/>
            <person name="Chen A."/>
            <person name="Palaniappan K."/>
            <person name="Land M."/>
            <person name="Hauser L."/>
            <person name="Chang Y.J."/>
            <person name="Jeffries C.D."/>
            <person name="Pukall R."/>
            <person name="Spring S."/>
            <person name="Rohde M."/>
            <person name="Sikorski J."/>
            <person name="Goker M."/>
            <person name="Woyke T."/>
            <person name="Bristow J."/>
            <person name="Eisen J.A."/>
            <person name="Markowitz V."/>
            <person name="Hugenholtz P."/>
            <person name="Kyrpides N.C."/>
            <person name="Klenk H.P."/>
        </authorList>
    </citation>
    <scope>NUCLEOTIDE SEQUENCE [LARGE SCALE GENOMIC DNA]</scope>
    <source>
        <strain evidence="6 7">DSM 12260</strain>
    </source>
</reference>
<feature type="transmembrane region" description="Helical" evidence="4">
    <location>
        <begin position="235"/>
        <end position="252"/>
    </location>
</feature>
<keyword evidence="1 4" id="KW-0812">Transmembrane</keyword>
<sequence length="392" mass="41236">MKDREILHSSVVTYVVQGFMALYFLYPLALSRQGVDLVRTGWLMSAFFLATTLVRPLGSLCTERLGVWRTLLLSGLGMGVASLGLAVPGSFSLLLAVRLLQGGFYGVYMVGLTAYQALVIPPDIRGAAFALVSVGYVMPQLTVVPGADFLLSRGWLGVYLAQAPLWGFACAAAAFLVPRELARERRPREDWGSWGELRRLSGLVPLLVSLLLFALVNATGLQYLPSLAGEKGLSASRFVVGVALAALGVRLAGSRFMDSCAKRMGLLGGSVVLMGGAGLAALEAGSDGALLACGLLYGVGMGFGFPVVLALIPDLIPPRLRPKGVALAFFAMDGGWIAAPLAVGYLGRFAGLEGAILPIMGLGLLGGGAVWGFGWRPLCRRRRGEEESGDGT</sequence>
<dbReference type="InterPro" id="IPR011701">
    <property type="entry name" value="MFS"/>
</dbReference>
<feature type="transmembrane region" description="Helical" evidence="4">
    <location>
        <begin position="70"/>
        <end position="97"/>
    </location>
</feature>
<feature type="transmembrane region" description="Helical" evidence="4">
    <location>
        <begin position="355"/>
        <end position="374"/>
    </location>
</feature>
<dbReference type="InterPro" id="IPR020846">
    <property type="entry name" value="MFS_dom"/>
</dbReference>
<feature type="transmembrane region" description="Helical" evidence="4">
    <location>
        <begin position="41"/>
        <end position="58"/>
    </location>
</feature>
<dbReference type="STRING" id="584708.Apau_0416"/>
<dbReference type="Proteomes" id="UP000005096">
    <property type="component" value="Chromosome"/>
</dbReference>
<accession>E3CZF8</accession>
<evidence type="ECO:0000256" key="1">
    <source>
        <dbReference type="ARBA" id="ARBA00022692"/>
    </source>
</evidence>
<feature type="transmembrane region" description="Helical" evidence="4">
    <location>
        <begin position="288"/>
        <end position="312"/>
    </location>
</feature>
<dbReference type="PANTHER" id="PTHR23531">
    <property type="entry name" value="QUINOLENE RESISTANCE PROTEIN NORA"/>
    <property type="match status" value="1"/>
</dbReference>
<dbReference type="PANTHER" id="PTHR23531:SF1">
    <property type="entry name" value="QUINOLENE RESISTANCE PROTEIN NORA"/>
    <property type="match status" value="1"/>
</dbReference>
<dbReference type="GO" id="GO:0022857">
    <property type="term" value="F:transmembrane transporter activity"/>
    <property type="evidence" value="ECO:0007669"/>
    <property type="project" value="InterPro"/>
</dbReference>
<dbReference type="HOGENOM" id="CLU_059146_0_0_0"/>
<dbReference type="Gene3D" id="1.20.1250.20">
    <property type="entry name" value="MFS general substrate transporter like domains"/>
    <property type="match status" value="1"/>
</dbReference>
<evidence type="ECO:0000256" key="3">
    <source>
        <dbReference type="ARBA" id="ARBA00023136"/>
    </source>
</evidence>
<dbReference type="SUPFAM" id="SSF103473">
    <property type="entry name" value="MFS general substrate transporter"/>
    <property type="match status" value="1"/>
</dbReference>
<gene>
    <name evidence="6" type="ORF">Apau_0416</name>
</gene>
<evidence type="ECO:0000256" key="2">
    <source>
        <dbReference type="ARBA" id="ARBA00022989"/>
    </source>
</evidence>
<dbReference type="InterPro" id="IPR052714">
    <property type="entry name" value="MFS_Exporter"/>
</dbReference>
<evidence type="ECO:0000256" key="4">
    <source>
        <dbReference type="SAM" id="Phobius"/>
    </source>
</evidence>
<feature type="transmembrane region" description="Helical" evidence="4">
    <location>
        <begin position="159"/>
        <end position="179"/>
    </location>
</feature>
<organism evidence="6 7">
    <name type="scientific">Aminomonas paucivorans DSM 12260</name>
    <dbReference type="NCBI Taxonomy" id="584708"/>
    <lineage>
        <taxon>Bacteria</taxon>
        <taxon>Thermotogati</taxon>
        <taxon>Synergistota</taxon>
        <taxon>Synergistia</taxon>
        <taxon>Synergistales</taxon>
        <taxon>Synergistaceae</taxon>
        <taxon>Aminomonas</taxon>
    </lineage>
</organism>
<dbReference type="PROSITE" id="PS50850">
    <property type="entry name" value="MFS"/>
    <property type="match status" value="1"/>
</dbReference>
<evidence type="ECO:0000313" key="6">
    <source>
        <dbReference type="EMBL" id="EFQ22850.1"/>
    </source>
</evidence>
<protein>
    <submittedName>
        <fullName evidence="6">Major facilitator superfamily MFS_1</fullName>
    </submittedName>
</protein>
<name>E3CZF8_9BACT</name>
<feature type="transmembrane region" description="Helical" evidence="4">
    <location>
        <begin position="127"/>
        <end position="147"/>
    </location>
</feature>
<feature type="transmembrane region" description="Helical" evidence="4">
    <location>
        <begin position="324"/>
        <end position="343"/>
    </location>
</feature>
<dbReference type="PaxDb" id="584708-Apau_0416"/>
<dbReference type="eggNOG" id="COG2814">
    <property type="taxonomic scope" value="Bacteria"/>
</dbReference>
<evidence type="ECO:0000259" key="5">
    <source>
        <dbReference type="PROSITE" id="PS50850"/>
    </source>
</evidence>